<organism evidence="2">
    <name type="scientific">Rhipicephalus appendiculatus</name>
    <name type="common">Brown ear tick</name>
    <dbReference type="NCBI Taxonomy" id="34631"/>
    <lineage>
        <taxon>Eukaryota</taxon>
        <taxon>Metazoa</taxon>
        <taxon>Ecdysozoa</taxon>
        <taxon>Arthropoda</taxon>
        <taxon>Chelicerata</taxon>
        <taxon>Arachnida</taxon>
        <taxon>Acari</taxon>
        <taxon>Parasitiformes</taxon>
        <taxon>Ixodida</taxon>
        <taxon>Ixodoidea</taxon>
        <taxon>Ixodidae</taxon>
        <taxon>Rhipicephalinae</taxon>
        <taxon>Rhipicephalus</taxon>
        <taxon>Rhipicephalus</taxon>
    </lineage>
</organism>
<dbReference type="InterPro" id="IPR012674">
    <property type="entry name" value="Calycin"/>
</dbReference>
<sequence>MVFLSLLVICFFSKSLAFETKTSTGDKKHYIPELKPNLTVLVEALNTTERIWLKMMSYPKEYVTCLYIKKVRLTNDAYDFDEWYLKMEQKKKVPYSAKLSESPDGPVMHVKHSGSKGGRPTPYVLKFWDKHETCGIFKLPSGCEQYVRESYAKKTVRACDKAYKRICGKMRFLIYKRTCKI</sequence>
<evidence type="ECO:0000256" key="1">
    <source>
        <dbReference type="SAM" id="SignalP"/>
    </source>
</evidence>
<keyword evidence="1" id="KW-0732">Signal</keyword>
<dbReference type="AlphaFoldDB" id="A0A131YR59"/>
<dbReference type="Gene3D" id="2.40.128.20">
    <property type="match status" value="1"/>
</dbReference>
<feature type="chain" id="PRO_5007285854" evidence="1">
    <location>
        <begin position="18"/>
        <end position="181"/>
    </location>
</feature>
<name>A0A131YR59_RHIAP</name>
<proteinExistence type="predicted"/>
<accession>A0A131YR59</accession>
<evidence type="ECO:0000313" key="2">
    <source>
        <dbReference type="EMBL" id="JAP81022.1"/>
    </source>
</evidence>
<dbReference type="EMBL" id="GEDV01007535">
    <property type="protein sequence ID" value="JAP81022.1"/>
    <property type="molecule type" value="Transcribed_RNA"/>
</dbReference>
<reference evidence="2" key="1">
    <citation type="journal article" date="2016" name="Ticks Tick Borne Dis.">
        <title>De novo assembly and annotation of the salivary gland transcriptome of Rhipicephalus appendiculatus male and female ticks during blood feeding.</title>
        <authorList>
            <person name="de Castro M.H."/>
            <person name="de Klerk D."/>
            <person name="Pienaar R."/>
            <person name="Latif A.A."/>
            <person name="Rees D.J."/>
            <person name="Mans B.J."/>
        </authorList>
    </citation>
    <scope>NUCLEOTIDE SEQUENCE</scope>
    <source>
        <tissue evidence="2">Salivary glands</tissue>
    </source>
</reference>
<protein>
    <submittedName>
        <fullName evidence="2">Lipocalin</fullName>
    </submittedName>
</protein>
<feature type="signal peptide" evidence="1">
    <location>
        <begin position="1"/>
        <end position="17"/>
    </location>
</feature>